<keyword evidence="2" id="KW-1185">Reference proteome</keyword>
<evidence type="ECO:0000313" key="1">
    <source>
        <dbReference type="EMBL" id="KAK4018641.1"/>
    </source>
</evidence>
<dbReference type="Proteomes" id="UP001234178">
    <property type="component" value="Unassembled WGS sequence"/>
</dbReference>
<accession>A0ABR0A0M4</accession>
<name>A0ABR0A0M4_9CRUS</name>
<evidence type="ECO:0000313" key="2">
    <source>
        <dbReference type="Proteomes" id="UP001234178"/>
    </source>
</evidence>
<reference evidence="1 2" key="1">
    <citation type="journal article" date="2023" name="Nucleic Acids Res.">
        <title>The hologenome of Daphnia magna reveals possible DNA methylation and microbiome-mediated evolution of the host genome.</title>
        <authorList>
            <person name="Chaturvedi A."/>
            <person name="Li X."/>
            <person name="Dhandapani V."/>
            <person name="Marshall H."/>
            <person name="Kissane S."/>
            <person name="Cuenca-Cambronero M."/>
            <person name="Asole G."/>
            <person name="Calvet F."/>
            <person name="Ruiz-Romero M."/>
            <person name="Marangio P."/>
            <person name="Guigo R."/>
            <person name="Rago D."/>
            <person name="Mirbahai L."/>
            <person name="Eastwood N."/>
            <person name="Colbourne J.K."/>
            <person name="Zhou J."/>
            <person name="Mallon E."/>
            <person name="Orsini L."/>
        </authorList>
    </citation>
    <scope>NUCLEOTIDE SEQUENCE [LARGE SCALE GENOMIC DNA]</scope>
    <source>
        <strain evidence="1">LRV0_1</strain>
    </source>
</reference>
<proteinExistence type="predicted"/>
<organism evidence="1 2">
    <name type="scientific">Daphnia magna</name>
    <dbReference type="NCBI Taxonomy" id="35525"/>
    <lineage>
        <taxon>Eukaryota</taxon>
        <taxon>Metazoa</taxon>
        <taxon>Ecdysozoa</taxon>
        <taxon>Arthropoda</taxon>
        <taxon>Crustacea</taxon>
        <taxon>Branchiopoda</taxon>
        <taxon>Diplostraca</taxon>
        <taxon>Cladocera</taxon>
        <taxon>Anomopoda</taxon>
        <taxon>Daphniidae</taxon>
        <taxon>Daphnia</taxon>
    </lineage>
</organism>
<gene>
    <name evidence="1" type="ORF">OUZ56_000686</name>
</gene>
<sequence>MFKHAEEHLGFSNADVYDTYKRHMMEFHSLLNFHTISIRPTVITAIVRGYLRDLQDDDEGSSLAKLGIRPWVIACEWLDSM</sequence>
<comment type="caution">
    <text evidence="1">The sequence shown here is derived from an EMBL/GenBank/DDBJ whole genome shotgun (WGS) entry which is preliminary data.</text>
</comment>
<dbReference type="EMBL" id="JAOYFB010000036">
    <property type="protein sequence ID" value="KAK4018641.1"/>
    <property type="molecule type" value="Genomic_DNA"/>
</dbReference>
<protein>
    <submittedName>
        <fullName evidence="1">Uncharacterized protein</fullName>
    </submittedName>
</protein>